<dbReference type="GO" id="GO:0004222">
    <property type="term" value="F:metalloendopeptidase activity"/>
    <property type="evidence" value="ECO:0007669"/>
    <property type="project" value="InterPro"/>
</dbReference>
<name>A0A0V8GGQ9_9BACL</name>
<dbReference type="PANTHER" id="PTHR34217:SF1">
    <property type="entry name" value="CARBOXYPEPTIDASE 1"/>
    <property type="match status" value="1"/>
</dbReference>
<dbReference type="RefSeq" id="WP_058265225.1">
    <property type="nucleotide sequence ID" value="NZ_FMYN01000002.1"/>
</dbReference>
<keyword evidence="3 6" id="KW-0378">Hydrolase</keyword>
<evidence type="ECO:0000256" key="3">
    <source>
        <dbReference type="ARBA" id="ARBA00022801"/>
    </source>
</evidence>
<comment type="cofactor">
    <cofactor evidence="6">
        <name>Zn(2+)</name>
        <dbReference type="ChEBI" id="CHEBI:29105"/>
    </cofactor>
    <text evidence="6">Binds 1 zinc ion.</text>
</comment>
<dbReference type="InterPro" id="IPR034006">
    <property type="entry name" value="M3B_PepF_2"/>
</dbReference>
<keyword evidence="2 6" id="KW-0479">Metal-binding</keyword>
<dbReference type="EMBL" id="LNQL01000002">
    <property type="protein sequence ID" value="KSU49453.1"/>
    <property type="molecule type" value="Genomic_DNA"/>
</dbReference>
<gene>
    <name evidence="8" type="ORF">AS033_08790</name>
</gene>
<accession>A0A0V8GGQ9</accession>
<keyword evidence="5 6" id="KW-0482">Metalloprotease</keyword>
<protein>
    <recommendedName>
        <fullName evidence="7">Peptidase M3A/M3B catalytic domain-containing protein</fullName>
    </recommendedName>
</protein>
<dbReference type="OrthoDB" id="9769691at2"/>
<evidence type="ECO:0000259" key="7">
    <source>
        <dbReference type="Pfam" id="PF01432"/>
    </source>
</evidence>
<evidence type="ECO:0000313" key="9">
    <source>
        <dbReference type="Proteomes" id="UP000053797"/>
    </source>
</evidence>
<comment type="caution">
    <text evidence="8">The sequence shown here is derived from an EMBL/GenBank/DDBJ whole genome shotgun (WGS) entry which is preliminary data.</text>
</comment>
<dbReference type="InterPro" id="IPR001333">
    <property type="entry name" value="Peptidase_M32_Taq"/>
</dbReference>
<evidence type="ECO:0000256" key="5">
    <source>
        <dbReference type="ARBA" id="ARBA00023049"/>
    </source>
</evidence>
<dbReference type="InterPro" id="IPR042088">
    <property type="entry name" value="OligoPept_F_C"/>
</dbReference>
<dbReference type="GO" id="GO:0006508">
    <property type="term" value="P:proteolysis"/>
    <property type="evidence" value="ECO:0007669"/>
    <property type="project" value="UniProtKB-KW"/>
</dbReference>
<dbReference type="Gene3D" id="1.20.140.70">
    <property type="entry name" value="Oligopeptidase f, N-terminal domain"/>
    <property type="match status" value="1"/>
</dbReference>
<organism evidence="8 9">
    <name type="scientific">Exiguobacterium indicum</name>
    <dbReference type="NCBI Taxonomy" id="296995"/>
    <lineage>
        <taxon>Bacteria</taxon>
        <taxon>Bacillati</taxon>
        <taxon>Bacillota</taxon>
        <taxon>Bacilli</taxon>
        <taxon>Bacillales</taxon>
        <taxon>Bacillales Family XII. Incertae Sedis</taxon>
        <taxon>Exiguobacterium</taxon>
    </lineage>
</organism>
<dbReference type="AlphaFoldDB" id="A0A0V8GGQ9"/>
<dbReference type="Proteomes" id="UP000053797">
    <property type="component" value="Unassembled WGS sequence"/>
</dbReference>
<evidence type="ECO:0000256" key="4">
    <source>
        <dbReference type="ARBA" id="ARBA00022833"/>
    </source>
</evidence>
<dbReference type="InterPro" id="IPR001567">
    <property type="entry name" value="Pept_M3A_M3B_dom"/>
</dbReference>
<dbReference type="GO" id="GO:0004181">
    <property type="term" value="F:metallocarboxypeptidase activity"/>
    <property type="evidence" value="ECO:0007669"/>
    <property type="project" value="InterPro"/>
</dbReference>
<keyword evidence="1 6" id="KW-0645">Protease</keyword>
<dbReference type="CDD" id="cd09607">
    <property type="entry name" value="M3B_PepF"/>
    <property type="match status" value="1"/>
</dbReference>
<evidence type="ECO:0000256" key="2">
    <source>
        <dbReference type="ARBA" id="ARBA00022723"/>
    </source>
</evidence>
<sequence>MKHTRWQLETLYTIDDVKAGIATIQAALTKHPANVAKQVERYQQVARDVEEWSDFIYCLYAEDVTRSEVHPLLEEIEIVQAMVRSEAAALDTKIAALSQEEWEELVTGSPYAFFLNERRDIQSRRAPLVQEQLLQDLGVDGFQGWGQLYKQRFMALRVDLDKKQVTIGQGLHEAMFAPDRSARLAAATAVDTACAQEADLFATILNRIAGFRLQSYKMRNWEQPLTELLEQNRISEASLKAMMEALDQHRDLFHAYYSRKIAQAERVTGEWHDFETNTYRSARHVPFEMAETIVTTQFKRLNPQLGAFAENVFSEGWVDAENRPGKAEGGFCAAFPIAKESRIFMTYRDSYPDVATLAHEFGHAYHNYLLQDEPYLNQVKGTSIAETASTFMENLVLDAAIKETTEREEVLALLEVKIREGLKYASIVPGMFRFEQRFYAERQQGTVSAERLSELLQEEERLAYGPVLPEPARYKWMYISHLFNPNLAFYNIPYTIGYLLSNSLYQAVQANPSQFSTVFEAVMHDSGQATIDEIVTRHLDADPTSVAFWMEAQQPLVQAIEQYLKLTESSLSVD</sequence>
<dbReference type="GO" id="GO:0046872">
    <property type="term" value="F:metal ion binding"/>
    <property type="evidence" value="ECO:0007669"/>
    <property type="project" value="UniProtKB-UniRule"/>
</dbReference>
<keyword evidence="4 6" id="KW-0862">Zinc</keyword>
<evidence type="ECO:0000313" key="8">
    <source>
        <dbReference type="EMBL" id="KSU49453.1"/>
    </source>
</evidence>
<reference evidence="8 9" key="1">
    <citation type="journal article" date="2015" name="Int. J. Syst. Evol. Microbiol.">
        <title>Exiguobacterium enclense sp. nov., isolated from sediment.</title>
        <authorList>
            <person name="Dastager S.G."/>
            <person name="Mawlankar R."/>
            <person name="Sonalkar V.V."/>
            <person name="Thorat M.N."/>
            <person name="Mual P."/>
            <person name="Verma A."/>
            <person name="Krishnamurthi S."/>
            <person name="Tang S.K."/>
            <person name="Li W.J."/>
        </authorList>
    </citation>
    <scope>NUCLEOTIDE SEQUENCE [LARGE SCALE GENOMIC DNA]</scope>
    <source>
        <strain evidence="8 9">NIO-1109</strain>
    </source>
</reference>
<dbReference type="PANTHER" id="PTHR34217">
    <property type="entry name" value="METAL-DEPENDENT CARBOXYPEPTIDASE"/>
    <property type="match status" value="1"/>
</dbReference>
<comment type="similarity">
    <text evidence="6">Belongs to the peptidase M3 family.</text>
</comment>
<evidence type="ECO:0000256" key="1">
    <source>
        <dbReference type="ARBA" id="ARBA00022670"/>
    </source>
</evidence>
<proteinExistence type="inferred from homology"/>
<dbReference type="Pfam" id="PF01432">
    <property type="entry name" value="Peptidase_M3"/>
    <property type="match status" value="1"/>
</dbReference>
<dbReference type="Gene3D" id="1.10.1370.20">
    <property type="entry name" value="Oligoendopeptidase f, C-terminal domain"/>
    <property type="match status" value="1"/>
</dbReference>
<evidence type="ECO:0000256" key="6">
    <source>
        <dbReference type="RuleBase" id="RU003435"/>
    </source>
</evidence>
<feature type="domain" description="Peptidase M3A/M3B catalytic" evidence="7">
    <location>
        <begin position="177"/>
        <end position="511"/>
    </location>
</feature>
<dbReference type="SUPFAM" id="SSF55486">
    <property type="entry name" value="Metalloproteases ('zincins'), catalytic domain"/>
    <property type="match status" value="1"/>
</dbReference>